<dbReference type="FunFam" id="3.40.309.10:FF:000003">
    <property type="entry name" value="Aldehyde dehydrogenase"/>
    <property type="match status" value="1"/>
</dbReference>
<name>A0A2P6MIP3_ALKUR</name>
<sequence>MEELMKELVQRQRDYFLSGATRSISFRKKQLYHLKEEVQRREKDILAAVRDDLNKGEFEGYMTEVGFFYSELKDMMKNMDYWASPQKQKAPMSHTGSKSFVYKDPFGTVLIIGPWNYPFQLVMTPLIGAIASGNTAVIKPSEMTPQTSMIIREIITAVFPEEYVVVVEGGADAAEALLEQKFDYIFFTGSRRIGRKVMMKAAERLTPVTLELGGKNPAVISEDANLKMAAKRIVWGKFLNAGQTCVAPDYVLIHESCRRQFLKLVVQYTKKYFGPEARGKRTYPRIISEAHVDRLASYINPDKVIHGGGFDRDFRKVEPTIMMDVTLEDEVMQEEIFGPILPIVSYQYDHEIIETVRERPDPLALYLFTESEEMETFILQNLSFGGGCINDTIMHITTPYLPFGGVGESGMGAYHGKDSFDTFTHRKSILKQTTKFDLPIRYNPTKNTIKTLKKMWE</sequence>
<dbReference type="AlphaFoldDB" id="A0A2P6MIP3"/>
<dbReference type="PROSITE" id="PS00687">
    <property type="entry name" value="ALDEHYDE_DEHYDR_GLU"/>
    <property type="match status" value="1"/>
</dbReference>
<dbReference type="InterPro" id="IPR016161">
    <property type="entry name" value="Ald_DH/histidinol_DH"/>
</dbReference>
<dbReference type="PROSITE" id="PS00070">
    <property type="entry name" value="ALDEHYDE_DEHYDR_CYS"/>
    <property type="match status" value="1"/>
</dbReference>
<dbReference type="Proteomes" id="UP000243650">
    <property type="component" value="Unassembled WGS sequence"/>
</dbReference>
<organism evidence="9 10">
    <name type="scientific">Alkalicoccus urumqiensis</name>
    <name type="common">Bacillus urumqiensis</name>
    <dbReference type="NCBI Taxonomy" id="1548213"/>
    <lineage>
        <taxon>Bacteria</taxon>
        <taxon>Bacillati</taxon>
        <taxon>Bacillota</taxon>
        <taxon>Bacilli</taxon>
        <taxon>Bacillales</taxon>
        <taxon>Bacillaceae</taxon>
        <taxon>Alkalicoccus</taxon>
    </lineage>
</organism>
<keyword evidence="2 4" id="KW-0560">Oxidoreductase</keyword>
<evidence type="ECO:0000256" key="7">
    <source>
        <dbReference type="RuleBase" id="RU003345"/>
    </source>
</evidence>
<accession>A0A2P6MIP3</accession>
<evidence type="ECO:0000256" key="4">
    <source>
        <dbReference type="PIRNR" id="PIRNR036492"/>
    </source>
</evidence>
<dbReference type="EMBL" id="PVNS01000004">
    <property type="protein sequence ID" value="PRO66118.1"/>
    <property type="molecule type" value="Genomic_DNA"/>
</dbReference>
<dbReference type="CDD" id="cd07136">
    <property type="entry name" value="ALDH_YwdH-P39616"/>
    <property type="match status" value="1"/>
</dbReference>
<dbReference type="InterPro" id="IPR015590">
    <property type="entry name" value="Aldehyde_DH_dom"/>
</dbReference>
<dbReference type="Gene3D" id="3.40.309.10">
    <property type="entry name" value="Aldehyde Dehydrogenase, Chain A, domain 2"/>
    <property type="match status" value="1"/>
</dbReference>
<dbReference type="PANTHER" id="PTHR43570">
    <property type="entry name" value="ALDEHYDE DEHYDROGENASE"/>
    <property type="match status" value="1"/>
</dbReference>
<dbReference type="Gene3D" id="3.40.605.10">
    <property type="entry name" value="Aldehyde Dehydrogenase, Chain A, domain 1"/>
    <property type="match status" value="1"/>
</dbReference>
<dbReference type="InterPro" id="IPR016160">
    <property type="entry name" value="Ald_DH_CS_CYS"/>
</dbReference>
<keyword evidence="3" id="KW-0520">NAD</keyword>
<evidence type="ECO:0000313" key="9">
    <source>
        <dbReference type="EMBL" id="PRO66118.1"/>
    </source>
</evidence>
<evidence type="ECO:0000313" key="10">
    <source>
        <dbReference type="Proteomes" id="UP000243650"/>
    </source>
</evidence>
<dbReference type="SUPFAM" id="SSF53720">
    <property type="entry name" value="ALDH-like"/>
    <property type="match status" value="1"/>
</dbReference>
<evidence type="ECO:0000256" key="5">
    <source>
        <dbReference type="PIRSR" id="PIRSR036492-1"/>
    </source>
</evidence>
<dbReference type="FunFam" id="3.40.605.10:FF:000004">
    <property type="entry name" value="Aldehyde dehydrogenase"/>
    <property type="match status" value="1"/>
</dbReference>
<comment type="similarity">
    <text evidence="1 4 7">Belongs to the aldehyde dehydrogenase family.</text>
</comment>
<reference evidence="9 10" key="1">
    <citation type="submission" date="2018-03" db="EMBL/GenBank/DDBJ databases">
        <title>Bacillus urumqiensis sp. nov., a moderately haloalkaliphilic bacterium isolated from a salt lake.</title>
        <authorList>
            <person name="Zhao B."/>
            <person name="Liao Z."/>
        </authorList>
    </citation>
    <scope>NUCLEOTIDE SEQUENCE [LARGE SCALE GENOMIC DNA]</scope>
    <source>
        <strain evidence="9 10">BZ-SZ-XJ18</strain>
    </source>
</reference>
<evidence type="ECO:0000256" key="6">
    <source>
        <dbReference type="PROSITE-ProRule" id="PRU10007"/>
    </source>
</evidence>
<dbReference type="PANTHER" id="PTHR43570:SF16">
    <property type="entry name" value="ALDEHYDE DEHYDROGENASE TYPE III, ISOFORM Q"/>
    <property type="match status" value="1"/>
</dbReference>
<feature type="domain" description="Aldehyde dehydrogenase" evidence="8">
    <location>
        <begin position="8"/>
        <end position="429"/>
    </location>
</feature>
<dbReference type="OrthoDB" id="9762913at2"/>
<dbReference type="InterPro" id="IPR029510">
    <property type="entry name" value="Ald_DH_CS_GLU"/>
</dbReference>
<dbReference type="InterPro" id="IPR016163">
    <property type="entry name" value="Ald_DH_C"/>
</dbReference>
<protein>
    <recommendedName>
        <fullName evidence="4">Aldehyde dehydrogenase</fullName>
    </recommendedName>
</protein>
<dbReference type="Pfam" id="PF00171">
    <property type="entry name" value="Aldedh"/>
    <property type="match status" value="1"/>
</dbReference>
<feature type="active site" evidence="5 6">
    <location>
        <position position="211"/>
    </location>
</feature>
<dbReference type="GO" id="GO:0004029">
    <property type="term" value="F:aldehyde dehydrogenase (NAD+) activity"/>
    <property type="evidence" value="ECO:0007669"/>
    <property type="project" value="TreeGrafter"/>
</dbReference>
<dbReference type="GO" id="GO:0005737">
    <property type="term" value="C:cytoplasm"/>
    <property type="evidence" value="ECO:0007669"/>
    <property type="project" value="TreeGrafter"/>
</dbReference>
<dbReference type="InterPro" id="IPR012394">
    <property type="entry name" value="Aldehyde_DH_NAD(P)"/>
</dbReference>
<evidence type="ECO:0000259" key="8">
    <source>
        <dbReference type="Pfam" id="PF00171"/>
    </source>
</evidence>
<dbReference type="GO" id="GO:0006081">
    <property type="term" value="P:aldehyde metabolic process"/>
    <property type="evidence" value="ECO:0007669"/>
    <property type="project" value="InterPro"/>
</dbReference>
<dbReference type="InterPro" id="IPR016162">
    <property type="entry name" value="Ald_DH_N"/>
</dbReference>
<keyword evidence="10" id="KW-1185">Reference proteome</keyword>
<evidence type="ECO:0000256" key="3">
    <source>
        <dbReference type="ARBA" id="ARBA00023027"/>
    </source>
</evidence>
<gene>
    <name evidence="9" type="ORF">C6I21_04770</name>
</gene>
<evidence type="ECO:0000256" key="2">
    <source>
        <dbReference type="ARBA" id="ARBA00023002"/>
    </source>
</evidence>
<proteinExistence type="inferred from homology"/>
<comment type="caution">
    <text evidence="9">The sequence shown here is derived from an EMBL/GenBank/DDBJ whole genome shotgun (WGS) entry which is preliminary data.</text>
</comment>
<evidence type="ECO:0000256" key="1">
    <source>
        <dbReference type="ARBA" id="ARBA00009986"/>
    </source>
</evidence>
<feature type="active site" evidence="5">
    <location>
        <position position="245"/>
    </location>
</feature>
<dbReference type="PIRSF" id="PIRSF036492">
    <property type="entry name" value="ALDH"/>
    <property type="match status" value="1"/>
</dbReference>